<protein>
    <recommendedName>
        <fullName evidence="5">EF-hand domain-containing protein</fullName>
    </recommendedName>
</protein>
<evidence type="ECO:0000313" key="7">
    <source>
        <dbReference type="Proteomes" id="UP000886520"/>
    </source>
</evidence>
<dbReference type="AlphaFoldDB" id="A0A9D4V4D4"/>
<feature type="domain" description="EF-hand" evidence="5">
    <location>
        <begin position="25"/>
        <end position="60"/>
    </location>
</feature>
<dbReference type="SMART" id="SM00054">
    <property type="entry name" value="EFh"/>
    <property type="match status" value="4"/>
</dbReference>
<feature type="region of interest" description="Disordered" evidence="4">
    <location>
        <begin position="1"/>
        <end position="24"/>
    </location>
</feature>
<keyword evidence="2" id="KW-0677">Repeat</keyword>
<keyword evidence="3" id="KW-0106">Calcium</keyword>
<dbReference type="Gene3D" id="1.10.238.10">
    <property type="entry name" value="EF-hand"/>
    <property type="match status" value="2"/>
</dbReference>
<evidence type="ECO:0000259" key="5">
    <source>
        <dbReference type="PROSITE" id="PS50222"/>
    </source>
</evidence>
<dbReference type="InterPro" id="IPR002048">
    <property type="entry name" value="EF_hand_dom"/>
</dbReference>
<dbReference type="InterPro" id="IPR039647">
    <property type="entry name" value="EF_hand_pair_protein_CML-like"/>
</dbReference>
<dbReference type="PANTHER" id="PTHR10891">
    <property type="entry name" value="EF-HAND CALCIUM-BINDING DOMAIN CONTAINING PROTEIN"/>
    <property type="match status" value="1"/>
</dbReference>
<dbReference type="Pfam" id="PF13499">
    <property type="entry name" value="EF-hand_7"/>
    <property type="match status" value="2"/>
</dbReference>
<accession>A0A9D4V4D4</accession>
<dbReference type="GO" id="GO:0005509">
    <property type="term" value="F:calcium ion binding"/>
    <property type="evidence" value="ECO:0007669"/>
    <property type="project" value="InterPro"/>
</dbReference>
<dbReference type="PROSITE" id="PS50222">
    <property type="entry name" value="EF_HAND_2"/>
    <property type="match status" value="4"/>
</dbReference>
<organism evidence="6 7">
    <name type="scientific">Adiantum capillus-veneris</name>
    <name type="common">Maidenhair fern</name>
    <dbReference type="NCBI Taxonomy" id="13818"/>
    <lineage>
        <taxon>Eukaryota</taxon>
        <taxon>Viridiplantae</taxon>
        <taxon>Streptophyta</taxon>
        <taxon>Embryophyta</taxon>
        <taxon>Tracheophyta</taxon>
        <taxon>Polypodiopsida</taxon>
        <taxon>Polypodiidae</taxon>
        <taxon>Polypodiales</taxon>
        <taxon>Pteridineae</taxon>
        <taxon>Pteridaceae</taxon>
        <taxon>Vittarioideae</taxon>
        <taxon>Adiantum</taxon>
    </lineage>
</organism>
<feature type="compositionally biased region" description="Polar residues" evidence="4">
    <location>
        <begin position="1"/>
        <end position="20"/>
    </location>
</feature>
<feature type="domain" description="EF-hand" evidence="5">
    <location>
        <begin position="150"/>
        <end position="184"/>
    </location>
</feature>
<evidence type="ECO:0000313" key="6">
    <source>
        <dbReference type="EMBL" id="KAI5079545.1"/>
    </source>
</evidence>
<evidence type="ECO:0000256" key="4">
    <source>
        <dbReference type="SAM" id="MobiDB-lite"/>
    </source>
</evidence>
<dbReference type="OrthoDB" id="26525at2759"/>
<comment type="caution">
    <text evidence="6">The sequence shown here is derived from an EMBL/GenBank/DDBJ whole genome shotgun (WGS) entry which is preliminary data.</text>
</comment>
<dbReference type="FunFam" id="1.10.238.10:FF:000089">
    <property type="entry name" value="calmodulin-like protein 3"/>
    <property type="match status" value="1"/>
</dbReference>
<dbReference type="InterPro" id="IPR018247">
    <property type="entry name" value="EF_Hand_1_Ca_BS"/>
</dbReference>
<dbReference type="EMBL" id="JABFUD020000005">
    <property type="protein sequence ID" value="KAI5079545.1"/>
    <property type="molecule type" value="Genomic_DNA"/>
</dbReference>
<proteinExistence type="predicted"/>
<reference evidence="6 7" key="1">
    <citation type="submission" date="2021-01" db="EMBL/GenBank/DDBJ databases">
        <title>Adiantum capillus-veneris genome.</title>
        <authorList>
            <person name="Fang Y."/>
            <person name="Liao Q."/>
        </authorList>
    </citation>
    <scope>NUCLEOTIDE SEQUENCE [LARGE SCALE GENOMIC DNA]</scope>
    <source>
        <strain evidence="6">H3</strain>
        <tissue evidence="6">Leaf</tissue>
    </source>
</reference>
<dbReference type="CDD" id="cd00051">
    <property type="entry name" value="EFh"/>
    <property type="match status" value="1"/>
</dbReference>
<feature type="domain" description="EF-hand" evidence="5">
    <location>
        <begin position="61"/>
        <end position="96"/>
    </location>
</feature>
<keyword evidence="1" id="KW-0479">Metal-binding</keyword>
<dbReference type="InterPro" id="IPR011992">
    <property type="entry name" value="EF-hand-dom_pair"/>
</dbReference>
<keyword evidence="7" id="KW-1185">Reference proteome</keyword>
<evidence type="ECO:0000256" key="3">
    <source>
        <dbReference type="ARBA" id="ARBA00022837"/>
    </source>
</evidence>
<gene>
    <name evidence="6" type="ORF">GOP47_0005024</name>
</gene>
<dbReference type="SUPFAM" id="SSF47473">
    <property type="entry name" value="EF-hand"/>
    <property type="match status" value="1"/>
</dbReference>
<dbReference type="Proteomes" id="UP000886520">
    <property type="component" value="Chromosome 5"/>
</dbReference>
<name>A0A9D4V4D4_ADICA</name>
<feature type="domain" description="EF-hand" evidence="5">
    <location>
        <begin position="112"/>
        <end position="147"/>
    </location>
</feature>
<evidence type="ECO:0000256" key="1">
    <source>
        <dbReference type="ARBA" id="ARBA00022723"/>
    </source>
</evidence>
<evidence type="ECO:0000256" key="2">
    <source>
        <dbReference type="ARBA" id="ARBA00022737"/>
    </source>
</evidence>
<dbReference type="PROSITE" id="PS00018">
    <property type="entry name" value="EF_HAND_1"/>
    <property type="match status" value="4"/>
</dbReference>
<sequence length="184" mass="19640">MTHQSASITAARTSPESHGSTALADHNEDLRAIFEHFDENKDGRISKDEMSASLQRLGLIIPPADLTELMDNADANDDGFINYEEFVGLYATLASAGDGGGDVDGGAGEKSAADAELNEAFNVFDKDGDGFISAQELHSVLKSMGVLQGRSVSDCIAMIRRVDSDGNGQVDFEEFKEMMSSGLQ</sequence>